<accession>A0ACC7NHJ7</accession>
<keyword evidence="2" id="KW-1185">Reference proteome</keyword>
<evidence type="ECO:0000313" key="2">
    <source>
        <dbReference type="Proteomes" id="UP001629235"/>
    </source>
</evidence>
<name>A0ACC7NHJ7_9BURK</name>
<comment type="caution">
    <text evidence="1">The sequence shown here is derived from an EMBL/GenBank/DDBJ whole genome shotgun (WGS) entry which is preliminary data.</text>
</comment>
<dbReference type="Proteomes" id="UP001629235">
    <property type="component" value="Unassembled WGS sequence"/>
</dbReference>
<proteinExistence type="predicted"/>
<gene>
    <name evidence="1" type="ORF">PQR01_24550</name>
</gene>
<reference evidence="1 2" key="1">
    <citation type="journal article" date="2024" name="Chem. Sci.">
        <title>Discovery of megapolipeptins by genome mining of a Burkholderiales bacteria collection.</title>
        <authorList>
            <person name="Paulo B.S."/>
            <person name="Recchia M.J.J."/>
            <person name="Lee S."/>
            <person name="Fergusson C.H."/>
            <person name="Romanowski S.B."/>
            <person name="Hernandez A."/>
            <person name="Krull N."/>
            <person name="Liu D.Y."/>
            <person name="Cavanagh H."/>
            <person name="Bos A."/>
            <person name="Gray C.A."/>
            <person name="Murphy B.T."/>
            <person name="Linington R.G."/>
            <person name="Eustaquio A.S."/>
        </authorList>
    </citation>
    <scope>NUCLEOTIDE SEQUENCE [LARGE SCALE GENOMIC DNA]</scope>
    <source>
        <strain evidence="1 2">RL18-126-BIB-B</strain>
    </source>
</reference>
<protein>
    <submittedName>
        <fullName evidence="1">Uncharacterized protein</fullName>
    </submittedName>
</protein>
<sequence>MSTQTAFGHSFPTPCKRCGGALYRQVDYCPYCGAVHPLDESKPQRSALSGSRAEAMSPAGQHFDDEPAVRSEADLTARAAHPADALPREAAHATSLVSTSAPVAPPPQFDDPPYPPYNTGLTARKVLLAIGVVFLLALGYVLYVLFSDSSDTDDIVTDQTTVATQDARSTTGTIAPFAAPAQPDRPAAPVKPAPAGNAVKTAPTVALKPAAPDNAVKATPVVPATPAPPPVVTAPPVMAAPPVVTAPPVAAAPAKPGQQFRDASQALQSARLAFRANDLSAAQASLAAAQSLQPGNADAQNLAADLRPLIARRDSALQAAQTCVAQQSWPCARQHANEALAIDTGNDAAKLILERVIRETGWAPLKPHAGAAAAAQGNPLAQAQPAPGSQAVQLQTPLPAGVPANSELIAAAPRATAAGGGANGSGLDARERAIKDSGWHRAPSTGGKLAANPSPSQ</sequence>
<organism evidence="1 2">
    <name type="scientific">Paraburkholderia rhynchosiae</name>
    <dbReference type="NCBI Taxonomy" id="487049"/>
    <lineage>
        <taxon>Bacteria</taxon>
        <taxon>Pseudomonadati</taxon>
        <taxon>Pseudomonadota</taxon>
        <taxon>Betaproteobacteria</taxon>
        <taxon>Burkholderiales</taxon>
        <taxon>Burkholderiaceae</taxon>
        <taxon>Paraburkholderia</taxon>
    </lineage>
</organism>
<evidence type="ECO:0000313" key="1">
    <source>
        <dbReference type="EMBL" id="MFM0106564.1"/>
    </source>
</evidence>
<dbReference type="EMBL" id="JAQQDW010000058">
    <property type="protein sequence ID" value="MFM0106564.1"/>
    <property type="molecule type" value="Genomic_DNA"/>
</dbReference>